<sequence length="442" mass="49365">MDVFLSLGKVFLAILLVLLNGYFVAAEFSLVKVRHTRLSELAEGGSRQAKVALEVTSQLDAYLSACQLGITLASLGLGWLGEPAIAVLLEPVFEWIPNFPPAIGKTISFVLAFTIITVLHIVLGELIPKSLAIQKAEKIAMSLSGSLKLFYKIFYPVVRLLNGISNKTLRSWGIEQASESDVAHSPEEIRLLVESSRRHGIIDRMEGNLLDNVFDFTDRIAKDVMVPRQDMICLYTDDSIDEARKVAKKYGHIRYPLCKDDKDNVIGMIHLRDLIASEGDSAITALSQIKRNILFIPENMPIAQLLKTMRGQRVHITVVVDEFGGTAGIVSTEDILEELVGEIYDEFEQEQPIVVKTGQDEYEFLGRVLLDDVSEVLDIDFEEDVSTVGGYIFNRLGRTPVKGDSISYKDYVFEVVEIEGHRIMKVKAKKNRTDDEATDKVE</sequence>
<evidence type="ECO:0000256" key="6">
    <source>
        <dbReference type="ARBA" id="ARBA00022989"/>
    </source>
</evidence>
<dbReference type="SUPFAM" id="SSF54631">
    <property type="entry name" value="CBS-domain pair"/>
    <property type="match status" value="1"/>
</dbReference>
<dbReference type="PROSITE" id="PS51846">
    <property type="entry name" value="CNNM"/>
    <property type="match status" value="1"/>
</dbReference>
<evidence type="ECO:0000256" key="7">
    <source>
        <dbReference type="ARBA" id="ARBA00023122"/>
    </source>
</evidence>
<dbReference type="OrthoDB" id="9798188at2"/>
<feature type="domain" description="CBS" evidence="12">
    <location>
        <begin position="289"/>
        <end position="346"/>
    </location>
</feature>
<evidence type="ECO:0000313" key="14">
    <source>
        <dbReference type="EMBL" id="CZQ85361.1"/>
    </source>
</evidence>
<dbReference type="SUPFAM" id="SSF56176">
    <property type="entry name" value="FAD-binding/transporter-associated domain-like"/>
    <property type="match status" value="1"/>
</dbReference>
<dbReference type="PANTHER" id="PTHR43099:SF2">
    <property type="entry name" value="UPF0053 PROTEIN YRKA"/>
    <property type="match status" value="1"/>
</dbReference>
<evidence type="ECO:0000313" key="15">
    <source>
        <dbReference type="Proteomes" id="UP000242754"/>
    </source>
</evidence>
<evidence type="ECO:0000256" key="8">
    <source>
        <dbReference type="ARBA" id="ARBA00023136"/>
    </source>
</evidence>
<dbReference type="InterPro" id="IPR036318">
    <property type="entry name" value="FAD-bd_PCMH-like_sf"/>
</dbReference>
<dbReference type="InterPro" id="IPR044751">
    <property type="entry name" value="Ion_transp-like_CBS"/>
</dbReference>
<dbReference type="Pfam" id="PF00571">
    <property type="entry name" value="CBS"/>
    <property type="match status" value="2"/>
</dbReference>
<dbReference type="GO" id="GO:0050660">
    <property type="term" value="F:flavin adenine dinucleotide binding"/>
    <property type="evidence" value="ECO:0007669"/>
    <property type="project" value="InterPro"/>
</dbReference>
<dbReference type="PANTHER" id="PTHR43099">
    <property type="entry name" value="UPF0053 PROTEIN YRKA"/>
    <property type="match status" value="1"/>
</dbReference>
<feature type="domain" description="CBS" evidence="12">
    <location>
        <begin position="225"/>
        <end position="286"/>
    </location>
</feature>
<keyword evidence="6 10" id="KW-1133">Transmembrane helix</keyword>
<keyword evidence="8 10" id="KW-0472">Membrane</keyword>
<dbReference type="InterPro" id="IPR005170">
    <property type="entry name" value="Transptr-assoc_dom"/>
</dbReference>
<name>A0A143YD10_9LACT</name>
<dbReference type="CDD" id="cd04590">
    <property type="entry name" value="CBS_pair_CorC_HlyC_assoc"/>
    <property type="match status" value="1"/>
</dbReference>
<dbReference type="Gene3D" id="3.10.580.10">
    <property type="entry name" value="CBS-domain"/>
    <property type="match status" value="1"/>
</dbReference>
<dbReference type="InterPro" id="IPR046342">
    <property type="entry name" value="CBS_dom_sf"/>
</dbReference>
<feature type="transmembrane region" description="Helical" evidence="11">
    <location>
        <begin position="12"/>
        <end position="31"/>
    </location>
</feature>
<dbReference type="PROSITE" id="PS51371">
    <property type="entry name" value="CBS"/>
    <property type="match status" value="2"/>
</dbReference>
<dbReference type="STRING" id="140314.SAMN04488076_101106"/>
<dbReference type="Pfam" id="PF03471">
    <property type="entry name" value="CorC_HlyC"/>
    <property type="match status" value="1"/>
</dbReference>
<keyword evidence="7 9" id="KW-0129">CBS domain</keyword>
<evidence type="ECO:0000259" key="13">
    <source>
        <dbReference type="PROSITE" id="PS51846"/>
    </source>
</evidence>
<evidence type="ECO:0000256" key="1">
    <source>
        <dbReference type="ARBA" id="ARBA00004651"/>
    </source>
</evidence>
<gene>
    <name evidence="14" type="ORF">Tpal_622</name>
</gene>
<evidence type="ECO:0000259" key="12">
    <source>
        <dbReference type="PROSITE" id="PS51371"/>
    </source>
</evidence>
<comment type="subcellular location">
    <subcellularLocation>
        <location evidence="1">Cell membrane</location>
        <topology evidence="1">Multi-pass membrane protein</topology>
    </subcellularLocation>
</comment>
<protein>
    <recommendedName>
        <fullName evidence="16">HlyC/CorC family transporter</fullName>
    </recommendedName>
</protein>
<feature type="domain" description="CNNM transmembrane" evidence="13">
    <location>
        <begin position="2"/>
        <end position="206"/>
    </location>
</feature>
<organism evidence="14 15">
    <name type="scientific">Trichococcus palustris</name>
    <dbReference type="NCBI Taxonomy" id="140314"/>
    <lineage>
        <taxon>Bacteria</taxon>
        <taxon>Bacillati</taxon>
        <taxon>Bacillota</taxon>
        <taxon>Bacilli</taxon>
        <taxon>Lactobacillales</taxon>
        <taxon>Carnobacteriaceae</taxon>
        <taxon>Trichococcus</taxon>
    </lineage>
</organism>
<dbReference type="InterPro" id="IPR000644">
    <property type="entry name" value="CBS_dom"/>
</dbReference>
<keyword evidence="4 10" id="KW-0812">Transmembrane</keyword>
<comment type="similarity">
    <text evidence="2">Belongs to the UPF0053 family.</text>
</comment>
<dbReference type="SMART" id="SM01091">
    <property type="entry name" value="CorC_HlyC"/>
    <property type="match status" value="1"/>
</dbReference>
<dbReference type="EMBL" id="FJNE01000002">
    <property type="protein sequence ID" value="CZQ85361.1"/>
    <property type="molecule type" value="Genomic_DNA"/>
</dbReference>
<feature type="transmembrane region" description="Helical" evidence="11">
    <location>
        <begin position="109"/>
        <end position="127"/>
    </location>
</feature>
<evidence type="ECO:0000256" key="9">
    <source>
        <dbReference type="PROSITE-ProRule" id="PRU00703"/>
    </source>
</evidence>
<dbReference type="Proteomes" id="UP000242754">
    <property type="component" value="Unassembled WGS sequence"/>
</dbReference>
<evidence type="ECO:0000256" key="3">
    <source>
        <dbReference type="ARBA" id="ARBA00022475"/>
    </source>
</evidence>
<keyword evidence="5" id="KW-0677">Repeat</keyword>
<keyword evidence="15" id="KW-1185">Reference proteome</keyword>
<evidence type="ECO:0000256" key="11">
    <source>
        <dbReference type="SAM" id="Phobius"/>
    </source>
</evidence>
<dbReference type="FunFam" id="3.10.580.10:FF:000002">
    <property type="entry name" value="Magnesium/cobalt efflux protein CorC"/>
    <property type="match status" value="1"/>
</dbReference>
<dbReference type="InterPro" id="IPR051676">
    <property type="entry name" value="UPF0053_domain"/>
</dbReference>
<evidence type="ECO:0000256" key="2">
    <source>
        <dbReference type="ARBA" id="ARBA00006337"/>
    </source>
</evidence>
<dbReference type="SMART" id="SM00116">
    <property type="entry name" value="CBS"/>
    <property type="match status" value="2"/>
</dbReference>
<evidence type="ECO:0000256" key="5">
    <source>
        <dbReference type="ARBA" id="ARBA00022737"/>
    </source>
</evidence>
<reference evidence="14 15" key="1">
    <citation type="submission" date="2016-02" db="EMBL/GenBank/DDBJ databases">
        <authorList>
            <person name="Wen L."/>
            <person name="He K."/>
            <person name="Yang H."/>
        </authorList>
    </citation>
    <scope>NUCLEOTIDE SEQUENCE [LARGE SCALE GENOMIC DNA]</scope>
    <source>
        <strain evidence="14">Trichococcus palustris</strain>
    </source>
</reference>
<dbReference type="InterPro" id="IPR016169">
    <property type="entry name" value="FAD-bd_PCMH_sub2"/>
</dbReference>
<proteinExistence type="inferred from homology"/>
<dbReference type="AlphaFoldDB" id="A0A143YD10"/>
<dbReference type="GO" id="GO:0005886">
    <property type="term" value="C:plasma membrane"/>
    <property type="evidence" value="ECO:0007669"/>
    <property type="project" value="UniProtKB-SubCell"/>
</dbReference>
<evidence type="ECO:0008006" key="16">
    <source>
        <dbReference type="Google" id="ProtNLM"/>
    </source>
</evidence>
<accession>A0A143YD10</accession>
<dbReference type="InterPro" id="IPR002550">
    <property type="entry name" value="CNNM"/>
</dbReference>
<dbReference type="Pfam" id="PF01595">
    <property type="entry name" value="CNNM"/>
    <property type="match status" value="1"/>
</dbReference>
<evidence type="ECO:0000256" key="4">
    <source>
        <dbReference type="ARBA" id="ARBA00022692"/>
    </source>
</evidence>
<keyword evidence="3" id="KW-1003">Cell membrane</keyword>
<dbReference type="Gene3D" id="3.30.465.10">
    <property type="match status" value="1"/>
</dbReference>
<evidence type="ECO:0000256" key="10">
    <source>
        <dbReference type="PROSITE-ProRule" id="PRU01193"/>
    </source>
</evidence>